<comment type="caution">
    <text evidence="2">The sequence shown here is derived from an EMBL/GenBank/DDBJ whole genome shotgun (WGS) entry which is preliminary data.</text>
</comment>
<evidence type="ECO:0008006" key="4">
    <source>
        <dbReference type="Google" id="ProtNLM"/>
    </source>
</evidence>
<protein>
    <recommendedName>
        <fullName evidence="4">C1q domain-containing protein</fullName>
    </recommendedName>
</protein>
<feature type="signal peptide" evidence="1">
    <location>
        <begin position="1"/>
        <end position="20"/>
    </location>
</feature>
<evidence type="ECO:0000256" key="1">
    <source>
        <dbReference type="SAM" id="SignalP"/>
    </source>
</evidence>
<feature type="chain" id="PRO_5005288776" description="C1q domain-containing protein" evidence="1">
    <location>
        <begin position="21"/>
        <end position="253"/>
    </location>
</feature>
<dbReference type="OrthoDB" id="1345111at2"/>
<name>A0A0J7IGP8_9FLAO</name>
<accession>A0A0J7IGP8</accession>
<dbReference type="PATRIC" id="fig|558151.6.peg.2816"/>
<evidence type="ECO:0000313" key="2">
    <source>
        <dbReference type="EMBL" id="KMQ65159.1"/>
    </source>
</evidence>
<reference evidence="2 3" key="1">
    <citation type="journal article" date="2013" name="Int. J. Syst. Evol. Microbiol.">
        <title>Chryseobacterium angstadtii sp. nov., isolated from a newt tank.</title>
        <authorList>
            <person name="Kirk K.E."/>
            <person name="Hoffman J.A."/>
            <person name="Smith K.A."/>
            <person name="Strahan B.L."/>
            <person name="Failor K.C."/>
            <person name="Krebs J.E."/>
            <person name="Gale A.N."/>
            <person name="Do T.D."/>
            <person name="Sontag T.C."/>
            <person name="Batties A.M."/>
            <person name="Mistiszyn K."/>
            <person name="Newman J.D."/>
        </authorList>
    </citation>
    <scope>NUCLEOTIDE SEQUENCE [LARGE SCALE GENOMIC DNA]</scope>
    <source>
        <strain evidence="2 3">KM</strain>
    </source>
</reference>
<dbReference type="EMBL" id="LFND01000003">
    <property type="protein sequence ID" value="KMQ65159.1"/>
    <property type="molecule type" value="Genomic_DNA"/>
</dbReference>
<dbReference type="STRING" id="558151.ACM46_13340"/>
<sequence length="253" mass="27055">MKKIITLLSLFFLASFNSQVGIYTANPQASLDVNKVDDMTKADGILPPRLTGDELKAKDDTYTKNQNGAIVYVTQAVTTASPKTILVDEQGIYFYDSLQERWRKIITDAPIAIQAFNGQRSTVSGTTVAAGTIKVLDFPEVNILPTSDIGTWSANNTIFTVNKKGIYQIIAGVQMTNMSNGADSNGFVAIKAAGNTFGGGTQVTQAGTVFTINSSSTFAGILNVGDQISITANSGGSSWRQGKSFLHISYTRN</sequence>
<dbReference type="RefSeq" id="WP_048507096.1">
    <property type="nucleotide sequence ID" value="NZ_LFND01000003.1"/>
</dbReference>
<organism evidence="2 3">
    <name type="scientific">Chryseobacterium angstadtii</name>
    <dbReference type="NCBI Taxonomy" id="558151"/>
    <lineage>
        <taxon>Bacteria</taxon>
        <taxon>Pseudomonadati</taxon>
        <taxon>Bacteroidota</taxon>
        <taxon>Flavobacteriia</taxon>
        <taxon>Flavobacteriales</taxon>
        <taxon>Weeksellaceae</taxon>
        <taxon>Chryseobacterium group</taxon>
        <taxon>Chryseobacterium</taxon>
    </lineage>
</organism>
<proteinExistence type="predicted"/>
<dbReference type="AlphaFoldDB" id="A0A0J7IGP8"/>
<keyword evidence="1" id="KW-0732">Signal</keyword>
<dbReference type="Proteomes" id="UP000036261">
    <property type="component" value="Unassembled WGS sequence"/>
</dbReference>
<keyword evidence="3" id="KW-1185">Reference proteome</keyword>
<evidence type="ECO:0000313" key="3">
    <source>
        <dbReference type="Proteomes" id="UP000036261"/>
    </source>
</evidence>
<gene>
    <name evidence="2" type="ORF">ACM46_13340</name>
</gene>